<dbReference type="NCBIfam" id="TIGR02937">
    <property type="entry name" value="sigma70-ECF"/>
    <property type="match status" value="1"/>
</dbReference>
<evidence type="ECO:0000313" key="2">
    <source>
        <dbReference type="EMBL" id="KKN91266.1"/>
    </source>
</evidence>
<protein>
    <recommendedName>
        <fullName evidence="1">RNA polymerase sigma-70 region 4 domain-containing protein</fullName>
    </recommendedName>
</protein>
<organism evidence="2">
    <name type="scientific">marine sediment metagenome</name>
    <dbReference type="NCBI Taxonomy" id="412755"/>
    <lineage>
        <taxon>unclassified sequences</taxon>
        <taxon>metagenomes</taxon>
        <taxon>ecological metagenomes</taxon>
    </lineage>
</organism>
<dbReference type="CDD" id="cd06171">
    <property type="entry name" value="Sigma70_r4"/>
    <property type="match status" value="1"/>
</dbReference>
<name>A0A0F9WXY3_9ZZZZ</name>
<sequence>MMKKKRRITKTYFDFACCQYAPLIHKLSFTIGIDATQAEELRVRAKEELLKCMICYDRRGSFMTFLYCRLVGIFKHIRDAEYRARRVKTISVDSIINIAQPDCDMDFNMMVQECLECLNDEERDVIMELFFSEKTIREISDDCGSVVSTIYRIKTDAINKMRQKCGA</sequence>
<reference evidence="2" key="1">
    <citation type="journal article" date="2015" name="Nature">
        <title>Complex archaea that bridge the gap between prokaryotes and eukaryotes.</title>
        <authorList>
            <person name="Spang A."/>
            <person name="Saw J.H."/>
            <person name="Jorgensen S.L."/>
            <person name="Zaremba-Niedzwiedzka K."/>
            <person name="Martijn J."/>
            <person name="Lind A.E."/>
            <person name="van Eijk R."/>
            <person name="Schleper C."/>
            <person name="Guy L."/>
            <person name="Ettema T.J."/>
        </authorList>
    </citation>
    <scope>NUCLEOTIDE SEQUENCE</scope>
</reference>
<dbReference type="InterPro" id="IPR007630">
    <property type="entry name" value="RNA_pol_sigma70_r4"/>
</dbReference>
<dbReference type="AlphaFoldDB" id="A0A0F9WXY3"/>
<dbReference type="EMBL" id="LAZR01000105">
    <property type="protein sequence ID" value="KKN91266.1"/>
    <property type="molecule type" value="Genomic_DNA"/>
</dbReference>
<dbReference type="Gene3D" id="1.20.140.160">
    <property type="match status" value="1"/>
</dbReference>
<accession>A0A0F9WXY3</accession>
<gene>
    <name evidence="2" type="ORF">LCGC14_0221340</name>
</gene>
<comment type="caution">
    <text evidence="2">The sequence shown here is derived from an EMBL/GenBank/DDBJ whole genome shotgun (WGS) entry which is preliminary data.</text>
</comment>
<evidence type="ECO:0000259" key="1">
    <source>
        <dbReference type="Pfam" id="PF04545"/>
    </source>
</evidence>
<dbReference type="InterPro" id="IPR014284">
    <property type="entry name" value="RNA_pol_sigma-70_dom"/>
</dbReference>
<proteinExistence type="predicted"/>
<dbReference type="GO" id="GO:0006352">
    <property type="term" value="P:DNA-templated transcription initiation"/>
    <property type="evidence" value="ECO:0007669"/>
    <property type="project" value="InterPro"/>
</dbReference>
<dbReference type="GO" id="GO:0003700">
    <property type="term" value="F:DNA-binding transcription factor activity"/>
    <property type="evidence" value="ECO:0007669"/>
    <property type="project" value="InterPro"/>
</dbReference>
<dbReference type="InterPro" id="IPR013324">
    <property type="entry name" value="RNA_pol_sigma_r3/r4-like"/>
</dbReference>
<dbReference type="Pfam" id="PF04545">
    <property type="entry name" value="Sigma70_r4"/>
    <property type="match status" value="1"/>
</dbReference>
<dbReference type="SUPFAM" id="SSF88659">
    <property type="entry name" value="Sigma3 and sigma4 domains of RNA polymerase sigma factors"/>
    <property type="match status" value="1"/>
</dbReference>
<feature type="domain" description="RNA polymerase sigma-70 region 4" evidence="1">
    <location>
        <begin position="114"/>
        <end position="163"/>
    </location>
</feature>